<evidence type="ECO:0000259" key="1">
    <source>
        <dbReference type="PROSITE" id="PS50943"/>
    </source>
</evidence>
<evidence type="ECO:0000313" key="3">
    <source>
        <dbReference type="Proteomes" id="UP000318733"/>
    </source>
</evidence>
<dbReference type="PROSITE" id="PS50943">
    <property type="entry name" value="HTH_CROC1"/>
    <property type="match status" value="1"/>
</dbReference>
<dbReference type="EMBL" id="VLPK01000002">
    <property type="protein sequence ID" value="TSJ41089.1"/>
    <property type="molecule type" value="Genomic_DNA"/>
</dbReference>
<dbReference type="SMART" id="SM00530">
    <property type="entry name" value="HTH_XRE"/>
    <property type="match status" value="1"/>
</dbReference>
<sequence length="70" mass="7929">MEGSLLKMDKVLRNIRGRRCLNPTQYDMAGRLSMSQHGYSKIENGLSQLSLERFMQIAVSLEISVDDLIA</sequence>
<dbReference type="AlphaFoldDB" id="A0A556MMV1"/>
<name>A0A556MMV1_9SPHI</name>
<dbReference type="Proteomes" id="UP000318733">
    <property type="component" value="Unassembled WGS sequence"/>
</dbReference>
<feature type="domain" description="HTH cro/C1-type" evidence="1">
    <location>
        <begin position="12"/>
        <end position="68"/>
    </location>
</feature>
<dbReference type="Gene3D" id="1.10.260.40">
    <property type="entry name" value="lambda repressor-like DNA-binding domains"/>
    <property type="match status" value="1"/>
</dbReference>
<keyword evidence="3" id="KW-1185">Reference proteome</keyword>
<proteinExistence type="predicted"/>
<dbReference type="CDD" id="cd00093">
    <property type="entry name" value="HTH_XRE"/>
    <property type="match status" value="1"/>
</dbReference>
<dbReference type="GO" id="GO:0003677">
    <property type="term" value="F:DNA binding"/>
    <property type="evidence" value="ECO:0007669"/>
    <property type="project" value="InterPro"/>
</dbReference>
<accession>A0A556MMV1</accession>
<dbReference type="InterPro" id="IPR001387">
    <property type="entry name" value="Cro/C1-type_HTH"/>
</dbReference>
<organism evidence="2 3">
    <name type="scientific">Mucilaginibacter corticis</name>
    <dbReference type="NCBI Taxonomy" id="2597670"/>
    <lineage>
        <taxon>Bacteria</taxon>
        <taxon>Pseudomonadati</taxon>
        <taxon>Bacteroidota</taxon>
        <taxon>Sphingobacteriia</taxon>
        <taxon>Sphingobacteriales</taxon>
        <taxon>Sphingobacteriaceae</taxon>
        <taxon>Mucilaginibacter</taxon>
    </lineage>
</organism>
<evidence type="ECO:0000313" key="2">
    <source>
        <dbReference type="EMBL" id="TSJ41089.1"/>
    </source>
</evidence>
<dbReference type="SUPFAM" id="SSF47413">
    <property type="entry name" value="lambda repressor-like DNA-binding domains"/>
    <property type="match status" value="1"/>
</dbReference>
<protein>
    <submittedName>
        <fullName evidence="2">Helix-turn-helix transcriptional regulator</fullName>
    </submittedName>
</protein>
<dbReference type="InterPro" id="IPR010982">
    <property type="entry name" value="Lambda_DNA-bd_dom_sf"/>
</dbReference>
<comment type="caution">
    <text evidence="2">The sequence shown here is derived from an EMBL/GenBank/DDBJ whole genome shotgun (WGS) entry which is preliminary data.</text>
</comment>
<gene>
    <name evidence="2" type="ORF">FO440_15280</name>
</gene>
<dbReference type="OrthoDB" id="798409at2"/>
<dbReference type="Pfam" id="PF01381">
    <property type="entry name" value="HTH_3"/>
    <property type="match status" value="1"/>
</dbReference>
<reference evidence="2 3" key="1">
    <citation type="submission" date="2019-07" db="EMBL/GenBank/DDBJ databases">
        <authorList>
            <person name="Huq M.A."/>
        </authorList>
    </citation>
    <scope>NUCLEOTIDE SEQUENCE [LARGE SCALE GENOMIC DNA]</scope>
    <source>
        <strain evidence="2 3">MAH-19</strain>
    </source>
</reference>